<proteinExistence type="predicted"/>
<keyword evidence="3 5" id="KW-1133">Transmembrane helix</keyword>
<dbReference type="AlphaFoldDB" id="A0A0P1GQA7"/>
<evidence type="ECO:0000259" key="6">
    <source>
        <dbReference type="Pfam" id="PF00892"/>
    </source>
</evidence>
<dbReference type="EMBL" id="CYSF01000007">
    <property type="protein sequence ID" value="CUH84537.1"/>
    <property type="molecule type" value="Genomic_DNA"/>
</dbReference>
<dbReference type="PANTHER" id="PTHR32322">
    <property type="entry name" value="INNER MEMBRANE TRANSPORTER"/>
    <property type="match status" value="1"/>
</dbReference>
<feature type="domain" description="EamA" evidence="6">
    <location>
        <begin position="149"/>
        <end position="273"/>
    </location>
</feature>
<dbReference type="OrthoDB" id="321830at2"/>
<dbReference type="SUPFAM" id="SSF103481">
    <property type="entry name" value="Multidrug resistance efflux transporter EmrE"/>
    <property type="match status" value="2"/>
</dbReference>
<feature type="transmembrane region" description="Helical" evidence="5">
    <location>
        <begin position="32"/>
        <end position="53"/>
    </location>
</feature>
<feature type="transmembrane region" description="Helical" evidence="5">
    <location>
        <begin position="65"/>
        <end position="85"/>
    </location>
</feature>
<feature type="transmembrane region" description="Helical" evidence="5">
    <location>
        <begin position="233"/>
        <end position="252"/>
    </location>
</feature>
<evidence type="ECO:0000256" key="5">
    <source>
        <dbReference type="SAM" id="Phobius"/>
    </source>
</evidence>
<organism evidence="7 8">
    <name type="scientific">Thalassovita mediterranea</name>
    <dbReference type="NCBI Taxonomy" id="340021"/>
    <lineage>
        <taxon>Bacteria</taxon>
        <taxon>Pseudomonadati</taxon>
        <taxon>Pseudomonadota</taxon>
        <taxon>Alphaproteobacteria</taxon>
        <taxon>Rhodobacterales</taxon>
        <taxon>Roseobacteraceae</taxon>
        <taxon>Thalassovita</taxon>
    </lineage>
</organism>
<dbReference type="Proteomes" id="UP000051681">
    <property type="component" value="Unassembled WGS sequence"/>
</dbReference>
<dbReference type="STRING" id="340021.TM5383_01748"/>
<evidence type="ECO:0000256" key="3">
    <source>
        <dbReference type="ARBA" id="ARBA00022989"/>
    </source>
</evidence>
<keyword evidence="4 5" id="KW-0472">Membrane</keyword>
<evidence type="ECO:0000256" key="2">
    <source>
        <dbReference type="ARBA" id="ARBA00022692"/>
    </source>
</evidence>
<feature type="transmembrane region" description="Helical" evidence="5">
    <location>
        <begin position="142"/>
        <end position="164"/>
    </location>
</feature>
<dbReference type="InterPro" id="IPR000620">
    <property type="entry name" value="EamA_dom"/>
</dbReference>
<gene>
    <name evidence="7" type="ORF">TM5383_01748</name>
</gene>
<evidence type="ECO:0000256" key="4">
    <source>
        <dbReference type="ARBA" id="ARBA00023136"/>
    </source>
</evidence>
<feature type="transmembrane region" description="Helical" evidence="5">
    <location>
        <begin position="176"/>
        <end position="196"/>
    </location>
</feature>
<comment type="subcellular location">
    <subcellularLocation>
        <location evidence="1">Membrane</location>
        <topology evidence="1">Multi-pass membrane protein</topology>
    </subcellularLocation>
</comment>
<feature type="transmembrane region" description="Helical" evidence="5">
    <location>
        <begin position="118"/>
        <end position="136"/>
    </location>
</feature>
<keyword evidence="2 5" id="KW-0812">Transmembrane</keyword>
<evidence type="ECO:0000256" key="1">
    <source>
        <dbReference type="ARBA" id="ARBA00004141"/>
    </source>
</evidence>
<feature type="transmembrane region" description="Helical" evidence="5">
    <location>
        <begin position="202"/>
        <end position="221"/>
    </location>
</feature>
<dbReference type="RefSeq" id="WP_058318636.1">
    <property type="nucleotide sequence ID" value="NZ_CYSF01000007.1"/>
</dbReference>
<feature type="transmembrane region" description="Helical" evidence="5">
    <location>
        <begin position="91"/>
        <end position="111"/>
    </location>
</feature>
<protein>
    <submittedName>
        <fullName evidence="7">Carboxylate/amino acid/amine transporter</fullName>
    </submittedName>
</protein>
<evidence type="ECO:0000313" key="7">
    <source>
        <dbReference type="EMBL" id="CUH84537.1"/>
    </source>
</evidence>
<dbReference type="GO" id="GO:0016020">
    <property type="term" value="C:membrane"/>
    <property type="evidence" value="ECO:0007669"/>
    <property type="project" value="UniProtKB-SubCell"/>
</dbReference>
<feature type="transmembrane region" description="Helical" evidence="5">
    <location>
        <begin position="258"/>
        <end position="278"/>
    </location>
</feature>
<keyword evidence="8" id="KW-1185">Reference proteome</keyword>
<dbReference type="InterPro" id="IPR050638">
    <property type="entry name" value="AA-Vitamin_Transporters"/>
</dbReference>
<dbReference type="InterPro" id="IPR037185">
    <property type="entry name" value="EmrE-like"/>
</dbReference>
<name>A0A0P1GQA7_9RHOB</name>
<dbReference type="Pfam" id="PF00892">
    <property type="entry name" value="EamA"/>
    <property type="match status" value="1"/>
</dbReference>
<accession>A0A0P1GQA7</accession>
<sequence length="281" mass="28925">MRLFLLTFVTMVAFAANSLLNRAGIVLAGAESVAFASLRLASGAVMLGALLLLRRGAEPTAAPPLKRGFAVLSLLTYLYGFSLAYQALDAGAGALVLFAMVQITMFAGAVMMAEAVPLPRWLGAALALAGLAWILWPGAEAAMPPLASALMALAGVGWGIYSLMGRGASDPTRETALNFIWAAPVGLAAWALFGAWEMSARAILLAVLSGAVTSGLGYALWYSVLPRLGASRAAVAQLTVPVIAIIGGALLLGEWPDLQFAIATLVILSGVALGAMPARDK</sequence>
<evidence type="ECO:0000313" key="8">
    <source>
        <dbReference type="Proteomes" id="UP000051681"/>
    </source>
</evidence>
<dbReference type="PANTHER" id="PTHR32322:SF9">
    <property type="entry name" value="AMINO-ACID METABOLITE EFFLUX PUMP-RELATED"/>
    <property type="match status" value="1"/>
</dbReference>
<reference evidence="7 8" key="1">
    <citation type="submission" date="2015-09" db="EMBL/GenBank/DDBJ databases">
        <authorList>
            <consortium name="Swine Surveillance"/>
        </authorList>
    </citation>
    <scope>NUCLEOTIDE SEQUENCE [LARGE SCALE GENOMIC DNA]</scope>
    <source>
        <strain evidence="7 8">CECT 8383</strain>
    </source>
</reference>